<proteinExistence type="predicted"/>
<sequence length="100" mass="12094">MGKGLRSWWGDQPERPGVYRSRYAPVRPWQVRWRRFRTVGLFRRGLDPVDVHEFLRQVADDLAVLYDRLDSSREEAGRVRDALRTWQSEYARREANQRVY</sequence>
<dbReference type="EMBL" id="FMIA01000002">
    <property type="protein sequence ID" value="SCL62841.1"/>
    <property type="molecule type" value="Genomic_DNA"/>
</dbReference>
<dbReference type="AlphaFoldDB" id="A0A1C6V911"/>
<dbReference type="Proteomes" id="UP000198937">
    <property type="component" value="Unassembled WGS sequence"/>
</dbReference>
<name>A0A1C6V911_9ACTN</name>
<dbReference type="OrthoDB" id="3394784at2"/>
<dbReference type="InterPro" id="IPR019933">
    <property type="entry name" value="DivIVA_domain"/>
</dbReference>
<dbReference type="STRING" id="683228.GA0070617_5035"/>
<evidence type="ECO:0000313" key="2">
    <source>
        <dbReference type="Proteomes" id="UP000198937"/>
    </source>
</evidence>
<evidence type="ECO:0000313" key="1">
    <source>
        <dbReference type="EMBL" id="SCL62841.1"/>
    </source>
</evidence>
<reference evidence="1 2" key="1">
    <citation type="submission" date="2016-06" db="EMBL/GenBank/DDBJ databases">
        <authorList>
            <person name="Kjaerup R.B."/>
            <person name="Dalgaard T.S."/>
            <person name="Juul-Madsen H.R."/>
        </authorList>
    </citation>
    <scope>NUCLEOTIDE SEQUENCE [LARGE SCALE GENOMIC DNA]</scope>
    <source>
        <strain evidence="1 2">DSM 45577</strain>
    </source>
</reference>
<dbReference type="NCBIfam" id="TIGR03544">
    <property type="entry name" value="DivI1A_domain"/>
    <property type="match status" value="1"/>
</dbReference>
<accession>A0A1C6V911</accession>
<dbReference type="Gene3D" id="6.10.250.660">
    <property type="match status" value="1"/>
</dbReference>
<protein>
    <submittedName>
        <fullName evidence="1">DivIVA domain-containing protein</fullName>
    </submittedName>
</protein>
<gene>
    <name evidence="1" type="ORF">GA0070617_5035</name>
</gene>
<dbReference type="RefSeq" id="WP_091443490.1">
    <property type="nucleotide sequence ID" value="NZ_BMMJ01000012.1"/>
</dbReference>
<organism evidence="1 2">
    <name type="scientific">Micromonospora yangpuensis</name>
    <dbReference type="NCBI Taxonomy" id="683228"/>
    <lineage>
        <taxon>Bacteria</taxon>
        <taxon>Bacillati</taxon>
        <taxon>Actinomycetota</taxon>
        <taxon>Actinomycetes</taxon>
        <taxon>Micromonosporales</taxon>
        <taxon>Micromonosporaceae</taxon>
        <taxon>Micromonospora</taxon>
    </lineage>
</organism>
<keyword evidence="2" id="KW-1185">Reference proteome</keyword>